<keyword evidence="2 4" id="KW-0863">Zinc-finger</keyword>
<dbReference type="EMBL" id="JALLPJ020001274">
    <property type="protein sequence ID" value="KAL3772124.1"/>
    <property type="molecule type" value="Genomic_DNA"/>
</dbReference>
<evidence type="ECO:0000256" key="5">
    <source>
        <dbReference type="SAM" id="Phobius"/>
    </source>
</evidence>
<organism evidence="7 8">
    <name type="scientific">Cyclotella atomus</name>
    <dbReference type="NCBI Taxonomy" id="382360"/>
    <lineage>
        <taxon>Eukaryota</taxon>
        <taxon>Sar</taxon>
        <taxon>Stramenopiles</taxon>
        <taxon>Ochrophyta</taxon>
        <taxon>Bacillariophyta</taxon>
        <taxon>Coscinodiscophyceae</taxon>
        <taxon>Thalassiosirophycidae</taxon>
        <taxon>Stephanodiscales</taxon>
        <taxon>Stephanodiscaceae</taxon>
        <taxon>Cyclotella</taxon>
    </lineage>
</organism>
<evidence type="ECO:0000256" key="3">
    <source>
        <dbReference type="ARBA" id="ARBA00022833"/>
    </source>
</evidence>
<dbReference type="AlphaFoldDB" id="A0ABD3N8Z8"/>
<evidence type="ECO:0000256" key="1">
    <source>
        <dbReference type="ARBA" id="ARBA00022723"/>
    </source>
</evidence>
<dbReference type="InterPro" id="IPR013083">
    <property type="entry name" value="Znf_RING/FYVE/PHD"/>
</dbReference>
<feature type="domain" description="RING-type" evidence="6">
    <location>
        <begin position="246"/>
        <end position="303"/>
    </location>
</feature>
<name>A0ABD3N8Z8_9STRA</name>
<evidence type="ECO:0000313" key="8">
    <source>
        <dbReference type="Proteomes" id="UP001530400"/>
    </source>
</evidence>
<feature type="transmembrane region" description="Helical" evidence="5">
    <location>
        <begin position="15"/>
        <end position="42"/>
    </location>
</feature>
<evidence type="ECO:0000313" key="7">
    <source>
        <dbReference type="EMBL" id="KAL3772124.1"/>
    </source>
</evidence>
<evidence type="ECO:0000256" key="2">
    <source>
        <dbReference type="ARBA" id="ARBA00022771"/>
    </source>
</evidence>
<dbReference type="PROSITE" id="PS50089">
    <property type="entry name" value="ZF_RING_2"/>
    <property type="match status" value="1"/>
</dbReference>
<comment type="caution">
    <text evidence="7">The sequence shown here is derived from an EMBL/GenBank/DDBJ whole genome shotgun (WGS) entry which is preliminary data.</text>
</comment>
<evidence type="ECO:0000256" key="4">
    <source>
        <dbReference type="PROSITE-ProRule" id="PRU00175"/>
    </source>
</evidence>
<dbReference type="PANTHER" id="PTHR14155:SF627">
    <property type="entry name" value="OS06G0192800 PROTEIN"/>
    <property type="match status" value="1"/>
</dbReference>
<evidence type="ECO:0000259" key="6">
    <source>
        <dbReference type="PROSITE" id="PS50089"/>
    </source>
</evidence>
<gene>
    <name evidence="7" type="ORF">ACHAWO_013529</name>
</gene>
<dbReference type="SUPFAM" id="SSF57850">
    <property type="entry name" value="RING/U-box"/>
    <property type="match status" value="1"/>
</dbReference>
<dbReference type="InterPro" id="IPR001841">
    <property type="entry name" value="Znf_RING"/>
</dbReference>
<dbReference type="PANTHER" id="PTHR14155">
    <property type="entry name" value="RING FINGER DOMAIN-CONTAINING"/>
    <property type="match status" value="1"/>
</dbReference>
<dbReference type="Proteomes" id="UP001530400">
    <property type="component" value="Unassembled WGS sequence"/>
</dbReference>
<reference evidence="7 8" key="1">
    <citation type="submission" date="2024-10" db="EMBL/GenBank/DDBJ databases">
        <title>Updated reference genomes for cyclostephanoid diatoms.</title>
        <authorList>
            <person name="Roberts W.R."/>
            <person name="Alverson A.J."/>
        </authorList>
    </citation>
    <scope>NUCLEOTIDE SEQUENCE [LARGE SCALE GENOMIC DNA]</scope>
    <source>
        <strain evidence="7 8">AJA010-31</strain>
    </source>
</reference>
<dbReference type="Pfam" id="PF17123">
    <property type="entry name" value="zf-RING_11"/>
    <property type="match status" value="1"/>
</dbReference>
<keyword evidence="1" id="KW-0479">Metal-binding</keyword>
<dbReference type="SMART" id="SM00184">
    <property type="entry name" value="RING"/>
    <property type="match status" value="1"/>
</dbReference>
<dbReference type="Gene3D" id="3.30.40.10">
    <property type="entry name" value="Zinc/RING finger domain, C3HC4 (zinc finger)"/>
    <property type="match status" value="1"/>
</dbReference>
<feature type="transmembrane region" description="Helical" evidence="5">
    <location>
        <begin position="115"/>
        <end position="133"/>
    </location>
</feature>
<dbReference type="GO" id="GO:0008270">
    <property type="term" value="F:zinc ion binding"/>
    <property type="evidence" value="ECO:0007669"/>
    <property type="project" value="UniProtKB-KW"/>
</dbReference>
<dbReference type="InterPro" id="IPR053238">
    <property type="entry name" value="RING-H2_zinc_finger"/>
</dbReference>
<keyword evidence="8" id="KW-1185">Reference proteome</keyword>
<keyword evidence="5" id="KW-0812">Transmembrane</keyword>
<feature type="transmembrane region" description="Helical" evidence="5">
    <location>
        <begin position="139"/>
        <end position="158"/>
    </location>
</feature>
<keyword evidence="5" id="KW-0472">Membrane</keyword>
<accession>A0ABD3N8Z8</accession>
<proteinExistence type="predicted"/>
<sequence length="319" mass="35661">MTTLTTNVNNSTPRVVAVFAGAVAVYLVTLSGGIGVGVLLCISPLFTSFNRIGTGATISNETQSHILTETDLDELQLFREEEHSLFGRILHQTIQICNLDELVFVVCILRENRGLLILLLGGITSMMMALLAGLEDVNILRAFLLSITCYGITTVLVARSARAVLDGSSTQSKKERMSCMQLKDIMESIPTERFVSEEEMRSCDSNLLITMLQNRFEKPTKNSISSQAKQSLINSLYQKRNYNEDCCICLSTFENGQTIRVLPRCHHEFHKCCIDKWALTFATNRYEFNSLRKRGKPTCPLCNTALVARDQSELVLSKE</sequence>
<keyword evidence="3" id="KW-0862">Zinc</keyword>
<keyword evidence="5" id="KW-1133">Transmembrane helix</keyword>
<protein>
    <recommendedName>
        <fullName evidence="6">RING-type domain-containing protein</fullName>
    </recommendedName>
</protein>